<keyword evidence="3" id="KW-1133">Transmembrane helix</keyword>
<feature type="compositionally biased region" description="Basic and acidic residues" evidence="2">
    <location>
        <begin position="1"/>
        <end position="12"/>
    </location>
</feature>
<feature type="coiled-coil region" evidence="1">
    <location>
        <begin position="847"/>
        <end position="874"/>
    </location>
</feature>
<proteinExistence type="predicted"/>
<protein>
    <recommendedName>
        <fullName evidence="4">O-acyltransferase WSD1 C-terminal domain-containing protein</fullName>
    </recommendedName>
</protein>
<feature type="transmembrane region" description="Helical" evidence="3">
    <location>
        <begin position="192"/>
        <end position="225"/>
    </location>
</feature>
<dbReference type="eggNOG" id="ENOG502S35Q">
    <property type="taxonomic scope" value="Eukaryota"/>
</dbReference>
<accession>T1KYX0</accession>
<keyword evidence="1" id="KW-0175">Coiled coil</keyword>
<feature type="compositionally biased region" description="Low complexity" evidence="2">
    <location>
        <begin position="269"/>
        <end position="282"/>
    </location>
</feature>
<evidence type="ECO:0000256" key="3">
    <source>
        <dbReference type="SAM" id="Phobius"/>
    </source>
</evidence>
<sequence length="964" mass="108421">MLDKSFLDKHDTDPDEEDNDASSPNPLQSTRIRIQPIDPPSSSSLPSHPSPGYCDSDYLAESRSPIDHDDSDRRSAPNNEDDPQSTTSYLSDPCPVYRKHSHSPSHLQFTSYHQYHQHLTSQFEQASLPSPHSVDDSYSSIDESHLNQRIKILVKNNKKSKIKKKLSHGYGGIKSRPIKYLKHPLDRSIASFFLLTLFFTLLALITGLPVVLTLSCFLIPAMLILKCLNCCSKGNPATMIETTPIESYWLIPQSIASRTKCSSNDDDNQNNNNPNSLGSNNNLGPRTKINSISTCLLFIDRELNIDQLRDVFMARVVQKPEMARFRSVLCYKGLTRTPVWSRLSFEEFNIEKQIINDCVLTSRSELKDHLTKVMSCSLPHSLPPWQIRRCCASYLNQVILILRTHQSVIDGIGMAKLLVQYLADQAPPKTTTFIRTTQGTTATTGHFKPRFGGINFTINLVRAAIVGPLTFSLWIIWAFTKRKANYLKKKDSSKVITKSSCSHSKYLDQAIMINTNNNNNNNIADNTINNVNSDNNNNPSNTVSNNVTSSFGPTAYNIGSNVDSHNSHSHKSVHWTTIEMAKIQRVKQVTRSCLNDVILAAVTGSVRRYMVARNITNPPDIGISLPVDIRGINDAESDIVRVNYVVLTLPLPTSIEGAIPRLWEIRHNMEELKTSADPAVMYGAHYYLNSLLPGRLYRFILNLIHRNSSICLSNLQGPGTEVSIGSHRLRKILFWMSPPPSVSITFNTISYGDKLFVSVSSSSKLLPCARALAKAFKGQIRQLSELLSKRRVPGEGRPKKRSPNYVIETPFTGTGPYLTSDLTAKLNAIQYERYQMNELLETNPMNREDIEYRLEELKDEFADLMKQLRRRKSIAEYAMHNIVINVEDNLGEDGDDDDDLDGELRPPIRRFSFNVASRRSSVASAISMPSSRFQVSPPHISRRYISSSPEPSSPSESYIKEETV</sequence>
<dbReference type="PANTHER" id="PTHR31650">
    <property type="entry name" value="O-ACYLTRANSFERASE (WSD1-LIKE) FAMILY PROTEIN"/>
    <property type="match status" value="1"/>
</dbReference>
<dbReference type="KEGG" id="tut:107368589"/>
<name>T1KYX0_TETUR</name>
<dbReference type="STRING" id="32264.T1KYX0"/>
<evidence type="ECO:0000259" key="4">
    <source>
        <dbReference type="Pfam" id="PF06974"/>
    </source>
</evidence>
<dbReference type="OMA" id="RVHQVIS"/>
<feature type="region of interest" description="Disordered" evidence="2">
    <location>
        <begin position="923"/>
        <end position="964"/>
    </location>
</feature>
<dbReference type="HOGENOM" id="CLU_307028_0_0_1"/>
<dbReference type="GO" id="GO:0008374">
    <property type="term" value="F:O-acyltransferase activity"/>
    <property type="evidence" value="ECO:0007669"/>
    <property type="project" value="InterPro"/>
</dbReference>
<dbReference type="PANTHER" id="PTHR31650:SF1">
    <property type="entry name" value="WAX ESTER SYNTHASE_DIACYLGLYCEROL ACYLTRANSFERASE 4-RELATED"/>
    <property type="match status" value="1"/>
</dbReference>
<keyword evidence="6" id="KW-1185">Reference proteome</keyword>
<evidence type="ECO:0000313" key="6">
    <source>
        <dbReference type="Proteomes" id="UP000015104"/>
    </source>
</evidence>
<feature type="compositionally biased region" description="Basic and acidic residues" evidence="2">
    <location>
        <begin position="64"/>
        <end position="75"/>
    </location>
</feature>
<dbReference type="OrthoDB" id="619536at2759"/>
<keyword evidence="3" id="KW-0472">Membrane</keyword>
<evidence type="ECO:0000256" key="2">
    <source>
        <dbReference type="SAM" id="MobiDB-lite"/>
    </source>
</evidence>
<organism evidence="5 6">
    <name type="scientific">Tetranychus urticae</name>
    <name type="common">Two-spotted spider mite</name>
    <dbReference type="NCBI Taxonomy" id="32264"/>
    <lineage>
        <taxon>Eukaryota</taxon>
        <taxon>Metazoa</taxon>
        <taxon>Ecdysozoa</taxon>
        <taxon>Arthropoda</taxon>
        <taxon>Chelicerata</taxon>
        <taxon>Arachnida</taxon>
        <taxon>Acari</taxon>
        <taxon>Acariformes</taxon>
        <taxon>Trombidiformes</taxon>
        <taxon>Prostigmata</taxon>
        <taxon>Eleutherengona</taxon>
        <taxon>Raphignathae</taxon>
        <taxon>Tetranychoidea</taxon>
        <taxon>Tetranychidae</taxon>
        <taxon>Tetranychus</taxon>
    </lineage>
</organism>
<feature type="region of interest" description="Disordered" evidence="2">
    <location>
        <begin position="1"/>
        <end position="103"/>
    </location>
</feature>
<dbReference type="Pfam" id="PF06974">
    <property type="entry name" value="WS_DGAT_C"/>
    <property type="match status" value="1"/>
</dbReference>
<feature type="compositionally biased region" description="Low complexity" evidence="2">
    <location>
        <begin position="40"/>
        <end position="51"/>
    </location>
</feature>
<dbReference type="InterPro" id="IPR009721">
    <property type="entry name" value="O-acyltransferase_WSD1_C"/>
</dbReference>
<feature type="domain" description="O-acyltransferase WSD1 C-terminal" evidence="4">
    <location>
        <begin position="646"/>
        <end position="783"/>
    </location>
</feature>
<reference evidence="5" key="2">
    <citation type="submission" date="2015-06" db="UniProtKB">
        <authorList>
            <consortium name="EnsemblMetazoa"/>
        </authorList>
    </citation>
    <scope>IDENTIFICATION</scope>
</reference>
<keyword evidence="3" id="KW-0812">Transmembrane</keyword>
<dbReference type="Proteomes" id="UP000015104">
    <property type="component" value="Unassembled WGS sequence"/>
</dbReference>
<evidence type="ECO:0000256" key="1">
    <source>
        <dbReference type="SAM" id="Coils"/>
    </source>
</evidence>
<feature type="transmembrane region" description="Helical" evidence="3">
    <location>
        <begin position="460"/>
        <end position="480"/>
    </location>
</feature>
<feature type="region of interest" description="Disordered" evidence="2">
    <location>
        <begin position="259"/>
        <end position="282"/>
    </location>
</feature>
<dbReference type="GO" id="GO:0019432">
    <property type="term" value="P:triglyceride biosynthetic process"/>
    <property type="evidence" value="ECO:0007669"/>
    <property type="project" value="TreeGrafter"/>
</dbReference>
<gene>
    <name evidence="5" type="primary">107368589</name>
</gene>
<dbReference type="GO" id="GO:0005886">
    <property type="term" value="C:plasma membrane"/>
    <property type="evidence" value="ECO:0007669"/>
    <property type="project" value="TreeGrafter"/>
</dbReference>
<dbReference type="EMBL" id="CAEY01000719">
    <property type="status" value="NOT_ANNOTATED_CDS"/>
    <property type="molecule type" value="Genomic_DNA"/>
</dbReference>
<dbReference type="InterPro" id="IPR045034">
    <property type="entry name" value="O-acyltransferase_WSD1-like"/>
</dbReference>
<feature type="compositionally biased region" description="Low complexity" evidence="2">
    <location>
        <begin position="943"/>
        <end position="957"/>
    </location>
</feature>
<feature type="compositionally biased region" description="Polar residues" evidence="2">
    <location>
        <begin position="21"/>
        <end position="32"/>
    </location>
</feature>
<reference evidence="6" key="1">
    <citation type="submission" date="2011-08" db="EMBL/GenBank/DDBJ databases">
        <authorList>
            <person name="Rombauts S."/>
        </authorList>
    </citation>
    <scope>NUCLEOTIDE SEQUENCE</scope>
    <source>
        <strain evidence="6">London</strain>
    </source>
</reference>
<dbReference type="AlphaFoldDB" id="T1KYX0"/>
<evidence type="ECO:0000313" key="5">
    <source>
        <dbReference type="EnsemblMetazoa" id="tetur27g02200.1"/>
    </source>
</evidence>
<dbReference type="EnsemblMetazoa" id="tetur27g02200.1">
    <property type="protein sequence ID" value="tetur27g02200.1"/>
    <property type="gene ID" value="tetur27g02200"/>
</dbReference>